<evidence type="ECO:0000256" key="8">
    <source>
        <dbReference type="SAM" id="MobiDB-lite"/>
    </source>
</evidence>
<dbReference type="SUPFAM" id="SSF50891">
    <property type="entry name" value="Cyclophilin-like"/>
    <property type="match status" value="1"/>
</dbReference>
<keyword evidence="4" id="KW-0963">Cytoplasm</keyword>
<dbReference type="InterPro" id="IPR002130">
    <property type="entry name" value="Cyclophilin-type_PPIase_dom"/>
</dbReference>
<dbReference type="PRINTS" id="PR00153">
    <property type="entry name" value="CSAPPISMRASE"/>
</dbReference>
<feature type="domain" description="PPIase cyclophilin-type" evidence="9">
    <location>
        <begin position="32"/>
        <end position="190"/>
    </location>
</feature>
<dbReference type="InterPro" id="IPR020892">
    <property type="entry name" value="Cyclophilin-type_PPIase_CS"/>
</dbReference>
<dbReference type="RefSeq" id="WP_116649715.1">
    <property type="nucleotide sequence ID" value="NZ_QUZK01000014.1"/>
</dbReference>
<dbReference type="InterPro" id="IPR029000">
    <property type="entry name" value="Cyclophilin-like_dom_sf"/>
</dbReference>
<comment type="function">
    <text evidence="1 7">PPIases accelerate the folding of proteins. It catalyzes the cis-trans isomerization of proline imidic peptide bonds in oligopeptides.</text>
</comment>
<dbReference type="GO" id="GO:0005737">
    <property type="term" value="C:cytoplasm"/>
    <property type="evidence" value="ECO:0007669"/>
    <property type="project" value="UniProtKB-SubCell"/>
</dbReference>
<dbReference type="InterPro" id="IPR044665">
    <property type="entry name" value="E_coli_cyclophilin_A-like"/>
</dbReference>
<comment type="catalytic activity">
    <reaction evidence="7">
        <text>[protein]-peptidylproline (omega=180) = [protein]-peptidylproline (omega=0)</text>
        <dbReference type="Rhea" id="RHEA:16237"/>
        <dbReference type="Rhea" id="RHEA-COMP:10747"/>
        <dbReference type="Rhea" id="RHEA-COMP:10748"/>
        <dbReference type="ChEBI" id="CHEBI:83833"/>
        <dbReference type="ChEBI" id="CHEBI:83834"/>
        <dbReference type="EC" id="5.2.1.8"/>
    </reaction>
</comment>
<evidence type="ECO:0000256" key="2">
    <source>
        <dbReference type="ARBA" id="ARBA00004496"/>
    </source>
</evidence>
<comment type="caution">
    <text evidence="10">The sequence shown here is derived from an EMBL/GenBank/DDBJ whole genome shotgun (WGS) entry which is preliminary data.</text>
</comment>
<evidence type="ECO:0000313" key="10">
    <source>
        <dbReference type="EMBL" id="RFF32056.1"/>
    </source>
</evidence>
<evidence type="ECO:0000256" key="1">
    <source>
        <dbReference type="ARBA" id="ARBA00002388"/>
    </source>
</evidence>
<comment type="similarity">
    <text evidence="3 7">Belongs to the cyclophilin-type PPIase family.</text>
</comment>
<dbReference type="PROSITE" id="PS00170">
    <property type="entry name" value="CSA_PPIASE_1"/>
    <property type="match status" value="1"/>
</dbReference>
<evidence type="ECO:0000256" key="4">
    <source>
        <dbReference type="ARBA" id="ARBA00022490"/>
    </source>
</evidence>
<dbReference type="Pfam" id="PF00160">
    <property type="entry name" value="Pro_isomerase"/>
    <property type="match status" value="1"/>
</dbReference>
<dbReference type="GO" id="GO:0003755">
    <property type="term" value="F:peptidyl-prolyl cis-trans isomerase activity"/>
    <property type="evidence" value="ECO:0007669"/>
    <property type="project" value="UniProtKB-UniRule"/>
</dbReference>
<proteinExistence type="inferred from homology"/>
<feature type="compositionally biased region" description="Polar residues" evidence="8">
    <location>
        <begin position="15"/>
        <end position="25"/>
    </location>
</feature>
<feature type="region of interest" description="Disordered" evidence="8">
    <location>
        <begin position="1"/>
        <end position="25"/>
    </location>
</feature>
<sequence length="192" mass="21342">MLATLPLAAQEAEQTDQSPTPEATENPTVILHTNLGAITVELFEKEAPESTANFLRYARDGHYDGTIFHRVIDNFMIQGGGFDSDFNQKSTREPIENEADNGLENKRGTLAMARTNDPHSATAQFFINVTDNDFLNHRGKMSGQTWGYAVFGRVVDGMDVVDEIRSVETTSKGMHRDVPVEPVIIERVELSE</sequence>
<dbReference type="AlphaFoldDB" id="A0A3E1KBS9"/>
<keyword evidence="5 7" id="KW-0697">Rotamase</keyword>
<dbReference type="EMBL" id="QUZK01000014">
    <property type="protein sequence ID" value="RFF32056.1"/>
    <property type="molecule type" value="Genomic_DNA"/>
</dbReference>
<dbReference type="PANTHER" id="PTHR43246">
    <property type="entry name" value="PEPTIDYL-PROLYL CIS-TRANS ISOMERASE CYP38, CHLOROPLASTIC"/>
    <property type="match status" value="1"/>
</dbReference>
<reference evidence="10 11" key="1">
    <citation type="submission" date="2018-08" db="EMBL/GenBank/DDBJ databases">
        <title>Wenzhouxiangella salilacus sp. nov., a novel bacterium isolated from a saline lake in Xinjiang Province, China.</title>
        <authorList>
            <person name="Han S."/>
        </authorList>
    </citation>
    <scope>NUCLEOTIDE SEQUENCE [LARGE SCALE GENOMIC DNA]</scope>
    <source>
        <strain evidence="10 11">XDB06</strain>
    </source>
</reference>
<keyword evidence="6 7" id="KW-0413">Isomerase</keyword>
<evidence type="ECO:0000256" key="3">
    <source>
        <dbReference type="ARBA" id="ARBA00007365"/>
    </source>
</evidence>
<evidence type="ECO:0000256" key="5">
    <source>
        <dbReference type="ARBA" id="ARBA00023110"/>
    </source>
</evidence>
<keyword evidence="11" id="KW-1185">Reference proteome</keyword>
<dbReference type="Proteomes" id="UP000260351">
    <property type="component" value="Unassembled WGS sequence"/>
</dbReference>
<dbReference type="PROSITE" id="PS50072">
    <property type="entry name" value="CSA_PPIASE_2"/>
    <property type="match status" value="1"/>
</dbReference>
<dbReference type="GO" id="GO:0006457">
    <property type="term" value="P:protein folding"/>
    <property type="evidence" value="ECO:0007669"/>
    <property type="project" value="InterPro"/>
</dbReference>
<organism evidence="10 11">
    <name type="scientific">Wenzhouxiangella sediminis</name>
    <dbReference type="NCBI Taxonomy" id="1792836"/>
    <lineage>
        <taxon>Bacteria</taxon>
        <taxon>Pseudomonadati</taxon>
        <taxon>Pseudomonadota</taxon>
        <taxon>Gammaproteobacteria</taxon>
        <taxon>Chromatiales</taxon>
        <taxon>Wenzhouxiangellaceae</taxon>
        <taxon>Wenzhouxiangella</taxon>
    </lineage>
</organism>
<name>A0A3E1KBS9_9GAMM</name>
<gene>
    <name evidence="10" type="ORF">DZC52_02825</name>
</gene>
<dbReference type="CDD" id="cd01920">
    <property type="entry name" value="cyclophilin_EcCYP_like"/>
    <property type="match status" value="1"/>
</dbReference>
<evidence type="ECO:0000256" key="7">
    <source>
        <dbReference type="RuleBase" id="RU363019"/>
    </source>
</evidence>
<comment type="subcellular location">
    <subcellularLocation>
        <location evidence="2">Cytoplasm</location>
    </subcellularLocation>
</comment>
<accession>A0A3E1KBS9</accession>
<evidence type="ECO:0000313" key="11">
    <source>
        <dbReference type="Proteomes" id="UP000260351"/>
    </source>
</evidence>
<evidence type="ECO:0000259" key="9">
    <source>
        <dbReference type="PROSITE" id="PS50072"/>
    </source>
</evidence>
<dbReference type="Gene3D" id="2.40.100.10">
    <property type="entry name" value="Cyclophilin-like"/>
    <property type="match status" value="1"/>
</dbReference>
<protein>
    <recommendedName>
        <fullName evidence="7">Peptidyl-prolyl cis-trans isomerase</fullName>
        <shortName evidence="7">PPIase</shortName>
        <ecNumber evidence="7">5.2.1.8</ecNumber>
    </recommendedName>
</protein>
<dbReference type="FunFam" id="2.40.100.10:FF:000004">
    <property type="entry name" value="Peptidyl-prolyl cis-trans isomerase"/>
    <property type="match status" value="1"/>
</dbReference>
<dbReference type="EC" id="5.2.1.8" evidence="7"/>
<dbReference type="OrthoDB" id="9807797at2"/>
<evidence type="ECO:0000256" key="6">
    <source>
        <dbReference type="ARBA" id="ARBA00023235"/>
    </source>
</evidence>